<keyword evidence="2" id="KW-1185">Reference proteome</keyword>
<dbReference type="Proteomes" id="UP001341840">
    <property type="component" value="Unassembled WGS sequence"/>
</dbReference>
<comment type="caution">
    <text evidence="1">The sequence shown here is derived from an EMBL/GenBank/DDBJ whole genome shotgun (WGS) entry which is preliminary data.</text>
</comment>
<organism evidence="1 2">
    <name type="scientific">Stylosanthes scabra</name>
    <dbReference type="NCBI Taxonomy" id="79078"/>
    <lineage>
        <taxon>Eukaryota</taxon>
        <taxon>Viridiplantae</taxon>
        <taxon>Streptophyta</taxon>
        <taxon>Embryophyta</taxon>
        <taxon>Tracheophyta</taxon>
        <taxon>Spermatophyta</taxon>
        <taxon>Magnoliopsida</taxon>
        <taxon>eudicotyledons</taxon>
        <taxon>Gunneridae</taxon>
        <taxon>Pentapetalae</taxon>
        <taxon>rosids</taxon>
        <taxon>fabids</taxon>
        <taxon>Fabales</taxon>
        <taxon>Fabaceae</taxon>
        <taxon>Papilionoideae</taxon>
        <taxon>50 kb inversion clade</taxon>
        <taxon>dalbergioids sensu lato</taxon>
        <taxon>Dalbergieae</taxon>
        <taxon>Pterocarpus clade</taxon>
        <taxon>Stylosanthes</taxon>
    </lineage>
</organism>
<dbReference type="EMBL" id="JASCZI010090805">
    <property type="protein sequence ID" value="MED6146706.1"/>
    <property type="molecule type" value="Genomic_DNA"/>
</dbReference>
<proteinExistence type="predicted"/>
<dbReference type="Gene3D" id="3.60.15.10">
    <property type="entry name" value="Ribonuclease Z/Hydroxyacylglutathione hydrolase-like"/>
    <property type="match status" value="1"/>
</dbReference>
<protein>
    <submittedName>
        <fullName evidence="1">Uncharacterized protein</fullName>
    </submittedName>
</protein>
<dbReference type="PANTHER" id="PTHR42663:SF3">
    <property type="entry name" value="OS09G0363800 PROTEIN"/>
    <property type="match status" value="1"/>
</dbReference>
<dbReference type="PANTHER" id="PTHR42663">
    <property type="entry name" value="HYDROLASE C777.06C-RELATED-RELATED"/>
    <property type="match status" value="1"/>
</dbReference>
<accession>A0ABU6TDA8</accession>
<evidence type="ECO:0000313" key="1">
    <source>
        <dbReference type="EMBL" id="MED6146706.1"/>
    </source>
</evidence>
<gene>
    <name evidence="1" type="ORF">PIB30_037038</name>
</gene>
<evidence type="ECO:0000313" key="2">
    <source>
        <dbReference type="Proteomes" id="UP001341840"/>
    </source>
</evidence>
<reference evidence="1 2" key="1">
    <citation type="journal article" date="2023" name="Plants (Basel)">
        <title>Bridging the Gap: Combining Genomics and Transcriptomics Approaches to Understand Stylosanthes scabra, an Orphan Legume from the Brazilian Caatinga.</title>
        <authorList>
            <person name="Ferreira-Neto J.R.C."/>
            <person name="da Silva M.D."/>
            <person name="Binneck E."/>
            <person name="de Melo N.F."/>
            <person name="da Silva R.H."/>
            <person name="de Melo A.L.T.M."/>
            <person name="Pandolfi V."/>
            <person name="Bustamante F.O."/>
            <person name="Brasileiro-Vidal A.C."/>
            <person name="Benko-Iseppon A.M."/>
        </authorList>
    </citation>
    <scope>NUCLEOTIDE SEQUENCE [LARGE SCALE GENOMIC DNA]</scope>
    <source>
        <tissue evidence="1">Leaves</tissue>
    </source>
</reference>
<name>A0ABU6TDA8_9FABA</name>
<sequence length="252" mass="27955">MVVAPSIRLFPSSFSSIPFPHRSLFSSRWRFSSSLSLPRPIHSRLYSTAANGDIGVELPGDQAEILFMGTGTSEGIPRVCSKATQPGNKNRRLNTSILGRHPSSSGTQNILIDAGKSDPASIFFEGLDDLRDWTNNVQPHIPIYVAKRDFESEKLQSSERGTGKFILHMFLGKFIIEWTETDREDEGVGPKKKKLVAFAVLNAMVTPLPPKLKAMLIGTTPLFIDPLESQGMDHYCTFTTLLSNIFLSFCYS</sequence>
<dbReference type="InterPro" id="IPR036866">
    <property type="entry name" value="RibonucZ/Hydroxyglut_hydro"/>
</dbReference>